<dbReference type="Gene3D" id="3.30.70.1230">
    <property type="entry name" value="Nucleotide cyclase"/>
    <property type="match status" value="1"/>
</dbReference>
<dbReference type="AlphaFoldDB" id="A0A532V6Z7"/>
<dbReference type="EMBL" id="NJBO01000007">
    <property type="protein sequence ID" value="TKJ42968.1"/>
    <property type="molecule type" value="Genomic_DNA"/>
</dbReference>
<dbReference type="GO" id="GO:0005886">
    <property type="term" value="C:plasma membrane"/>
    <property type="evidence" value="ECO:0007669"/>
    <property type="project" value="UniProtKB-SubCell"/>
</dbReference>
<dbReference type="InterPro" id="IPR001054">
    <property type="entry name" value="A/G_cyclase"/>
</dbReference>
<proteinExistence type="predicted"/>
<evidence type="ECO:0000313" key="6">
    <source>
        <dbReference type="Proteomes" id="UP000317778"/>
    </source>
</evidence>
<dbReference type="InterPro" id="IPR029787">
    <property type="entry name" value="Nucleotide_cyclase"/>
</dbReference>
<dbReference type="InterPro" id="IPR050697">
    <property type="entry name" value="Adenylyl/Guanylyl_Cyclase_3/4"/>
</dbReference>
<dbReference type="GO" id="GO:0004016">
    <property type="term" value="F:adenylate cyclase activity"/>
    <property type="evidence" value="ECO:0007669"/>
    <property type="project" value="UniProtKB-ARBA"/>
</dbReference>
<name>A0A532V6Z7_UNCT6</name>
<evidence type="ECO:0000313" key="5">
    <source>
        <dbReference type="EMBL" id="TKJ42968.1"/>
    </source>
</evidence>
<comment type="caution">
    <text evidence="5">The sequence shown here is derived from an EMBL/GenBank/DDBJ whole genome shotgun (WGS) entry which is preliminary data.</text>
</comment>
<evidence type="ECO:0000256" key="1">
    <source>
        <dbReference type="ARBA" id="ARBA00004651"/>
    </source>
</evidence>
<dbReference type="SUPFAM" id="SSF55073">
    <property type="entry name" value="Nucleotide cyclase"/>
    <property type="match status" value="1"/>
</dbReference>
<feature type="domain" description="Guanylate cyclase" evidence="4">
    <location>
        <begin position="9"/>
        <end position="119"/>
    </location>
</feature>
<gene>
    <name evidence="5" type="ORF">CEE36_05645</name>
</gene>
<evidence type="ECO:0000256" key="3">
    <source>
        <dbReference type="ARBA" id="ARBA00023136"/>
    </source>
</evidence>
<protein>
    <recommendedName>
        <fullName evidence="4">Guanylate cyclase domain-containing protein</fullName>
    </recommendedName>
</protein>
<sequence>MKKSKTNATVLFFDLKGWYNQVQGRDAADIAADLDSFYGGVIEAAAKHGGRVVKFMGDAGLLLFESPDNAVSFARDLGKKREAHVGIEHGEIVQGTFGRGELQWFDVIGEPVNQAAKNMQRAAKAEKNIVLGPSAWEALSAPDREGLACSENI</sequence>
<dbReference type="PANTHER" id="PTHR43081">
    <property type="entry name" value="ADENYLATE CYCLASE, TERMINAL-DIFFERENTIATION SPECIFIC-RELATED"/>
    <property type="match status" value="1"/>
</dbReference>
<dbReference type="Proteomes" id="UP000317778">
    <property type="component" value="Unassembled WGS sequence"/>
</dbReference>
<evidence type="ECO:0000256" key="2">
    <source>
        <dbReference type="ARBA" id="ARBA00022475"/>
    </source>
</evidence>
<evidence type="ECO:0000259" key="4">
    <source>
        <dbReference type="PROSITE" id="PS50125"/>
    </source>
</evidence>
<accession>A0A532V6Z7</accession>
<reference evidence="5 6" key="1">
    <citation type="submission" date="2017-06" db="EMBL/GenBank/DDBJ databases">
        <title>Novel microbial phyla capable of carbon fixation and sulfur reduction in deep-sea sediments.</title>
        <authorList>
            <person name="Huang J."/>
            <person name="Baker B."/>
            <person name="Wang Y."/>
        </authorList>
    </citation>
    <scope>NUCLEOTIDE SEQUENCE [LARGE SCALE GENOMIC DNA]</scope>
    <source>
        <strain evidence="5">B3_TA06</strain>
    </source>
</reference>
<dbReference type="GO" id="GO:0035556">
    <property type="term" value="P:intracellular signal transduction"/>
    <property type="evidence" value="ECO:0007669"/>
    <property type="project" value="InterPro"/>
</dbReference>
<keyword evidence="3" id="KW-0472">Membrane</keyword>
<organism evidence="5 6">
    <name type="scientific">candidate division TA06 bacterium B3_TA06</name>
    <dbReference type="NCBI Taxonomy" id="2012487"/>
    <lineage>
        <taxon>Bacteria</taxon>
        <taxon>Bacteria division TA06</taxon>
    </lineage>
</organism>
<dbReference type="GO" id="GO:0006171">
    <property type="term" value="P:cAMP biosynthetic process"/>
    <property type="evidence" value="ECO:0007669"/>
    <property type="project" value="TreeGrafter"/>
</dbReference>
<dbReference type="PANTHER" id="PTHR43081:SF17">
    <property type="entry name" value="BLL5647 PROTEIN"/>
    <property type="match status" value="1"/>
</dbReference>
<keyword evidence="2" id="KW-1003">Cell membrane</keyword>
<dbReference type="CDD" id="cd07302">
    <property type="entry name" value="CHD"/>
    <property type="match status" value="1"/>
</dbReference>
<dbReference type="PROSITE" id="PS50125">
    <property type="entry name" value="GUANYLATE_CYCLASE_2"/>
    <property type="match status" value="1"/>
</dbReference>
<comment type="subcellular location">
    <subcellularLocation>
        <location evidence="1">Cell membrane</location>
        <topology evidence="1">Multi-pass membrane protein</topology>
    </subcellularLocation>
</comment>